<protein>
    <submittedName>
        <fullName evidence="1">Uncharacterized protein</fullName>
    </submittedName>
</protein>
<evidence type="ECO:0000313" key="2">
    <source>
        <dbReference type="Proteomes" id="UP001501414"/>
    </source>
</evidence>
<dbReference type="EMBL" id="BAAAJK010000018">
    <property type="protein sequence ID" value="GAA1392098.1"/>
    <property type="molecule type" value="Genomic_DNA"/>
</dbReference>
<sequence length="147" mass="15797">MVLRVAGPVPTRVDLRNAGTSEQQLGLTLGAVLVYLRSHYTARAIHEAWAQAAPLASALVPVLTGRRRGVLATDGPWSATALVRLGGAPKVRTYLLEARPGSEFPSVLRMEVGPVTWEIYDGASYTALLRGWRTAMHILAANDPEAV</sequence>
<evidence type="ECO:0000313" key="1">
    <source>
        <dbReference type="EMBL" id="GAA1392098.1"/>
    </source>
</evidence>
<proteinExistence type="predicted"/>
<comment type="caution">
    <text evidence="1">The sequence shown here is derived from an EMBL/GenBank/DDBJ whole genome shotgun (WGS) entry which is preliminary data.</text>
</comment>
<organism evidence="1 2">
    <name type="scientific">Pseudonocardia kongjuensis</name>
    <dbReference type="NCBI Taxonomy" id="102227"/>
    <lineage>
        <taxon>Bacteria</taxon>
        <taxon>Bacillati</taxon>
        <taxon>Actinomycetota</taxon>
        <taxon>Actinomycetes</taxon>
        <taxon>Pseudonocardiales</taxon>
        <taxon>Pseudonocardiaceae</taxon>
        <taxon>Pseudonocardia</taxon>
    </lineage>
</organism>
<keyword evidence="2" id="KW-1185">Reference proteome</keyword>
<name>A0ABP4IMV8_9PSEU</name>
<gene>
    <name evidence="1" type="ORF">GCM10009613_35950</name>
</gene>
<reference evidence="2" key="1">
    <citation type="journal article" date="2019" name="Int. J. Syst. Evol. Microbiol.">
        <title>The Global Catalogue of Microorganisms (GCM) 10K type strain sequencing project: providing services to taxonomists for standard genome sequencing and annotation.</title>
        <authorList>
            <consortium name="The Broad Institute Genomics Platform"/>
            <consortium name="The Broad Institute Genome Sequencing Center for Infectious Disease"/>
            <person name="Wu L."/>
            <person name="Ma J."/>
        </authorList>
    </citation>
    <scope>NUCLEOTIDE SEQUENCE [LARGE SCALE GENOMIC DNA]</scope>
    <source>
        <strain evidence="2">JCM 11896</strain>
    </source>
</reference>
<dbReference type="Proteomes" id="UP001501414">
    <property type="component" value="Unassembled WGS sequence"/>
</dbReference>
<accession>A0ABP4IMV8</accession>